<evidence type="ECO:0000256" key="10">
    <source>
        <dbReference type="SAM" id="MobiDB-lite"/>
    </source>
</evidence>
<dbReference type="PANTHER" id="PTHR13964:SF26">
    <property type="entry name" value="AT-RICH INTERACTIVE DOMAIN-CONTAINING PROTEIN 4A"/>
    <property type="match status" value="1"/>
</dbReference>
<feature type="compositionally biased region" description="Acidic residues" evidence="10">
    <location>
        <begin position="537"/>
        <end position="549"/>
    </location>
</feature>
<dbReference type="SUPFAM" id="SSF46774">
    <property type="entry name" value="ARID-like"/>
    <property type="match status" value="1"/>
</dbReference>
<keyword evidence="4" id="KW-0832">Ubl conjugation</keyword>
<feature type="compositionally biased region" description="Acidic residues" evidence="10">
    <location>
        <begin position="446"/>
        <end position="463"/>
    </location>
</feature>
<dbReference type="InterPro" id="IPR025995">
    <property type="entry name" value="Tudor-knot"/>
</dbReference>
<feature type="compositionally biased region" description="Basic and acidic residues" evidence="10">
    <location>
        <begin position="1101"/>
        <end position="1115"/>
    </location>
</feature>
<dbReference type="SMART" id="SM01014">
    <property type="entry name" value="ARID"/>
    <property type="match status" value="1"/>
</dbReference>
<dbReference type="InterPro" id="IPR000953">
    <property type="entry name" value="Chromo/chromo_shadow_dom"/>
</dbReference>
<dbReference type="SUPFAM" id="SSF54160">
    <property type="entry name" value="Chromo domain-like"/>
    <property type="match status" value="1"/>
</dbReference>
<feature type="region of interest" description="Disordered" evidence="10">
    <location>
        <begin position="1252"/>
        <end position="1297"/>
    </location>
</feature>
<accession>A0ABM5FC04</accession>
<dbReference type="Pfam" id="PF08169">
    <property type="entry name" value="RBB1NT"/>
    <property type="match status" value="1"/>
</dbReference>
<feature type="compositionally biased region" description="Basic and acidic residues" evidence="10">
    <location>
        <begin position="920"/>
        <end position="940"/>
    </location>
</feature>
<feature type="compositionally biased region" description="Basic residues" evidence="10">
    <location>
        <begin position="577"/>
        <end position="586"/>
    </location>
</feature>
<keyword evidence="5" id="KW-0156">Chromatin regulator</keyword>
<evidence type="ECO:0000256" key="1">
    <source>
        <dbReference type="ARBA" id="ARBA00004123"/>
    </source>
</evidence>
<organism evidence="12 13">
    <name type="scientific">Pogona vitticeps</name>
    <name type="common">central bearded dragon</name>
    <dbReference type="NCBI Taxonomy" id="103695"/>
    <lineage>
        <taxon>Eukaryota</taxon>
        <taxon>Metazoa</taxon>
        <taxon>Chordata</taxon>
        <taxon>Craniata</taxon>
        <taxon>Vertebrata</taxon>
        <taxon>Euteleostomi</taxon>
        <taxon>Lepidosauria</taxon>
        <taxon>Squamata</taxon>
        <taxon>Bifurcata</taxon>
        <taxon>Unidentata</taxon>
        <taxon>Episquamata</taxon>
        <taxon>Toxicofera</taxon>
        <taxon>Iguania</taxon>
        <taxon>Acrodonta</taxon>
        <taxon>Agamidae</taxon>
        <taxon>Amphibolurinae</taxon>
        <taxon>Pogona</taxon>
    </lineage>
</organism>
<feature type="compositionally biased region" description="Pro residues" evidence="10">
    <location>
        <begin position="1027"/>
        <end position="1037"/>
    </location>
</feature>
<dbReference type="RefSeq" id="XP_072842936.1">
    <property type="nucleotide sequence ID" value="XM_072986835.1"/>
</dbReference>
<keyword evidence="2" id="KW-1017">Isopeptide bond</keyword>
<feature type="region of interest" description="Disordered" evidence="10">
    <location>
        <begin position="119"/>
        <end position="169"/>
    </location>
</feature>
<evidence type="ECO:0000313" key="13">
    <source>
        <dbReference type="RefSeq" id="XP_072842936.1"/>
    </source>
</evidence>
<feature type="compositionally biased region" description="Basic and acidic residues" evidence="10">
    <location>
        <begin position="813"/>
        <end position="828"/>
    </location>
</feature>
<feature type="region of interest" description="Disordered" evidence="10">
    <location>
        <begin position="886"/>
        <end position="993"/>
    </location>
</feature>
<feature type="region of interest" description="Disordered" evidence="10">
    <location>
        <begin position="273"/>
        <end position="310"/>
    </location>
</feature>
<evidence type="ECO:0000256" key="5">
    <source>
        <dbReference type="ARBA" id="ARBA00022853"/>
    </source>
</evidence>
<keyword evidence="3" id="KW-0597">Phosphoprotein</keyword>
<keyword evidence="7" id="KW-0238">DNA-binding</keyword>
<dbReference type="Pfam" id="PF01388">
    <property type="entry name" value="ARID"/>
    <property type="match status" value="1"/>
</dbReference>
<dbReference type="Proteomes" id="UP001652642">
    <property type="component" value="Chromosome 1"/>
</dbReference>
<protein>
    <submittedName>
        <fullName evidence="13">AT-rich interactive domain-containing protein 4A</fullName>
    </submittedName>
</protein>
<dbReference type="InterPro" id="IPR001606">
    <property type="entry name" value="ARID_dom"/>
</dbReference>
<dbReference type="GeneID" id="110083777"/>
<dbReference type="CDD" id="cd20459">
    <property type="entry name" value="Tudor_ARID4A_rpt1"/>
    <property type="match status" value="1"/>
</dbReference>
<dbReference type="InterPro" id="IPR002999">
    <property type="entry name" value="Tudor"/>
</dbReference>
<comment type="subcellular location">
    <subcellularLocation>
        <location evidence="1">Nucleus</location>
    </subcellularLocation>
</comment>
<feature type="compositionally biased region" description="Basic and acidic residues" evidence="10">
    <location>
        <begin position="474"/>
        <end position="516"/>
    </location>
</feature>
<dbReference type="InterPro" id="IPR047472">
    <property type="entry name" value="Tudor_ARID4A_rpt1"/>
</dbReference>
<dbReference type="CDD" id="cd16882">
    <property type="entry name" value="ARID_ARID4A"/>
    <property type="match status" value="1"/>
</dbReference>
<dbReference type="CDD" id="cd18641">
    <property type="entry name" value="CBD_RBP1_like"/>
    <property type="match status" value="1"/>
</dbReference>
<feature type="compositionally biased region" description="Basic and acidic residues" evidence="10">
    <location>
        <begin position="550"/>
        <end position="559"/>
    </location>
</feature>
<evidence type="ECO:0000313" key="12">
    <source>
        <dbReference type="Proteomes" id="UP001652642"/>
    </source>
</evidence>
<feature type="region of interest" description="Disordered" evidence="10">
    <location>
        <begin position="1006"/>
        <end position="1206"/>
    </location>
</feature>
<dbReference type="Gene3D" id="2.30.30.140">
    <property type="match status" value="3"/>
</dbReference>
<feature type="compositionally biased region" description="Basic and acidic residues" evidence="10">
    <location>
        <begin position="645"/>
        <end position="660"/>
    </location>
</feature>
<feature type="compositionally biased region" description="Low complexity" evidence="10">
    <location>
        <begin position="1268"/>
        <end position="1287"/>
    </location>
</feature>
<dbReference type="Gene3D" id="1.10.150.60">
    <property type="entry name" value="ARID DNA-binding domain"/>
    <property type="match status" value="1"/>
</dbReference>
<keyword evidence="9" id="KW-0539">Nucleus</keyword>
<dbReference type="CDD" id="cd20461">
    <property type="entry name" value="Tudor_ARID4A_rpt2"/>
    <property type="match status" value="1"/>
</dbReference>
<evidence type="ECO:0000256" key="9">
    <source>
        <dbReference type="ARBA" id="ARBA00023242"/>
    </source>
</evidence>
<dbReference type="InterPro" id="IPR016197">
    <property type="entry name" value="Chromo-like_dom_sf"/>
</dbReference>
<feature type="compositionally biased region" description="Basic and acidic residues" evidence="10">
    <location>
        <begin position="886"/>
        <end position="911"/>
    </location>
</feature>
<evidence type="ECO:0000256" key="2">
    <source>
        <dbReference type="ARBA" id="ARBA00022499"/>
    </source>
</evidence>
<evidence type="ECO:0000256" key="8">
    <source>
        <dbReference type="ARBA" id="ARBA00023163"/>
    </source>
</evidence>
<dbReference type="SMART" id="SM00298">
    <property type="entry name" value="CHROMO"/>
    <property type="match status" value="1"/>
</dbReference>
<feature type="compositionally biased region" description="Acidic residues" evidence="10">
    <location>
        <begin position="151"/>
        <end position="165"/>
    </location>
</feature>
<proteinExistence type="predicted"/>
<feature type="domain" description="ARID" evidence="11">
    <location>
        <begin position="310"/>
        <end position="402"/>
    </location>
</feature>
<feature type="compositionally biased region" description="Basic and acidic residues" evidence="10">
    <location>
        <begin position="283"/>
        <end position="301"/>
    </location>
</feature>
<dbReference type="InterPro" id="IPR051232">
    <property type="entry name" value="ARID/SWI1_ChromRemod"/>
</dbReference>
<dbReference type="SUPFAM" id="SSF63748">
    <property type="entry name" value="Tudor/PWWP/MBT"/>
    <property type="match status" value="1"/>
</dbReference>
<dbReference type="InterPro" id="IPR012603">
    <property type="entry name" value="ARID4A/B_PWWP"/>
</dbReference>
<reference evidence="12" key="1">
    <citation type="submission" date="2025-05" db="UniProtKB">
        <authorList>
            <consortium name="RefSeq"/>
        </authorList>
    </citation>
    <scope>NUCLEOTIDE SEQUENCE [LARGE SCALE GENOMIC DNA]</scope>
</reference>
<dbReference type="Pfam" id="PF11717">
    <property type="entry name" value="Tudor-knot"/>
    <property type="match status" value="1"/>
</dbReference>
<feature type="compositionally biased region" description="Basic and acidic residues" evidence="10">
    <location>
        <begin position="759"/>
        <end position="772"/>
    </location>
</feature>
<gene>
    <name evidence="13" type="primary">ARID4A</name>
</gene>
<dbReference type="SMART" id="SM00501">
    <property type="entry name" value="BRIGHT"/>
    <property type="match status" value="1"/>
</dbReference>
<dbReference type="PROSITE" id="PS51011">
    <property type="entry name" value="ARID"/>
    <property type="match status" value="1"/>
</dbReference>
<evidence type="ECO:0000256" key="3">
    <source>
        <dbReference type="ARBA" id="ARBA00022553"/>
    </source>
</evidence>
<dbReference type="SMART" id="SM00333">
    <property type="entry name" value="TUDOR"/>
    <property type="match status" value="1"/>
</dbReference>
<feature type="compositionally biased region" description="Low complexity" evidence="10">
    <location>
        <begin position="669"/>
        <end position="684"/>
    </location>
</feature>
<dbReference type="InterPro" id="IPR036431">
    <property type="entry name" value="ARID_dom_sf"/>
</dbReference>
<name>A0ABM5FC04_9SAUR</name>
<keyword evidence="12" id="KW-1185">Reference proteome</keyword>
<evidence type="ECO:0000259" key="11">
    <source>
        <dbReference type="PROSITE" id="PS51011"/>
    </source>
</evidence>
<evidence type="ECO:0000256" key="6">
    <source>
        <dbReference type="ARBA" id="ARBA00023015"/>
    </source>
</evidence>
<feature type="compositionally biased region" description="Acidic residues" evidence="10">
    <location>
        <begin position="1063"/>
        <end position="1075"/>
    </location>
</feature>
<feature type="region of interest" description="Disordered" evidence="10">
    <location>
        <begin position="628"/>
        <end position="843"/>
    </location>
</feature>
<feature type="compositionally biased region" description="Basic and acidic residues" evidence="10">
    <location>
        <begin position="1188"/>
        <end position="1200"/>
    </location>
</feature>
<keyword evidence="8" id="KW-0804">Transcription</keyword>
<sequence length="1297" mass="145873">MKAADEPAYLTVGTDVSAKYRGAFCEAKIKTVKRLVKVKVILKQDNSTQLVQDDQVKGPLRAGAVVETKMPDGSFQEAVISKLTDASWYTVVFDDGDERTLRRTSLCLKGERHFAESETLDQLPLTNPEHFGTPVIAKKTNRGRRSSLPVNEDEKEEESSEEEEDDKRRLNDELLGKVVSVTTSSEDGEWYPALVLSPSCSEDISVKKDQCLVRSFADSKFYSIARKDIEELDMLNIAKQELSSRKGLQEASSFFSLKAIPANWKMDMREILESSSSDEEEGAEARSDDEVEEKTENKEEEVVPEEELDPEERDCFLQQLYKFMEDRGTPINKPPVLGYKDLNLFKLFRLVHQQGGCDNIDSGAVWKQIYMDLGIPILNSAASYNVKTAYRKYLYGFEEYCRSANIQFRTIHHNEPKTIEVVQTQEEPMEESVKEEPEMSPVEVQNEAEEDDCSSESEKEDVEQMSPRGRRRLVRDITVAKKESEEDKGQDKLKDVSKENKDAEEMSNNAEKRENEMAPGSRKATPKQKEKKVKQEEESDRESEEDEERRDELENRGESEGEEGEEDTEPCLTGTKVKVKYGRGKTQKIYEASIKSTENDDGEILYLVHYYGWNVRYDEWVKADRIIWPAEKGGPKKKQKKKAKSKEDSEKDEKKEEEKQKAKRGRPPLKSTLLSNLSCTLSKTPNSESKLGVRSVRNSLPDCALLPNGTEGTPRRQTRRSSGMLDSDRGSNDSVSSDSDAEETSEKNLNEEFSPAHSEQGKYEKRTAEKSGVEIPRISQVLKDNDRNQVPTSEALKLDTEEAEEAGHLFGNKNDHGEDLKREIEKSPKGKGRRNRTRDSSLENVKIAALTQEEVNEHLGESERLDMSTLDSKCLSTSFENETDPFAKDRKLLKRKMIEQPSPDKRGRPENEIDVPNIVNDRRTHECSGTEECKDVRAEESLGNENEEMPSLVAESDQRLQVQGGEHSDSSSEAHQNALLKDEDDAMPQIGPENLLCHEVDLDDLDEKDKSLPESFLMGKQDASHPAPNPPALPPVMQPGFSAASPLALSQDESHSIKSESDITIEVDSVAEESQEGLCESESANGFDACTTSSNGSVAVPEREMGEKGQKRPGDHISNSVAKKQKRTPKRASTVAKNEKNGTGQSSDSEDLPALDSSSKCTPVKHMGVSKPQKLTRSPARVASPNIKDGDKDKQREKNHQNVSPRVYKWNVQLNELDNMSSTERISFLQEKLQEIRKYYMSLKSEVATIDRRRKRLKKKDREVSHTGASMSSASSDTGMSPTSSSPPQNVLAVECR</sequence>
<dbReference type="PANTHER" id="PTHR13964">
    <property type="entry name" value="RBP-RELATED"/>
    <property type="match status" value="1"/>
</dbReference>
<reference evidence="13" key="2">
    <citation type="submission" date="2025-08" db="UniProtKB">
        <authorList>
            <consortium name="RefSeq"/>
        </authorList>
    </citation>
    <scope>IDENTIFICATION</scope>
</reference>
<keyword evidence="6" id="KW-0805">Transcription regulation</keyword>
<feature type="compositionally biased region" description="Acidic residues" evidence="10">
    <location>
        <begin position="560"/>
        <end position="569"/>
    </location>
</feature>
<evidence type="ECO:0000256" key="7">
    <source>
        <dbReference type="ARBA" id="ARBA00023125"/>
    </source>
</evidence>
<feature type="region of interest" description="Disordered" evidence="10">
    <location>
        <begin position="424"/>
        <end position="598"/>
    </location>
</feature>
<feature type="compositionally biased region" description="Basic residues" evidence="10">
    <location>
        <begin position="635"/>
        <end position="644"/>
    </location>
</feature>
<evidence type="ECO:0000256" key="4">
    <source>
        <dbReference type="ARBA" id="ARBA00022843"/>
    </source>
</evidence>
<feature type="compositionally biased region" description="Basic and acidic residues" evidence="10">
    <location>
        <begin position="1052"/>
        <end position="1061"/>
    </location>
</feature>
<dbReference type="InterPro" id="IPR047473">
    <property type="entry name" value="CBD_RBP1-like"/>
</dbReference>